<gene>
    <name evidence="1" type="ORF">PISMIDRAFT_123760</name>
</gene>
<evidence type="ECO:0000313" key="2">
    <source>
        <dbReference type="Proteomes" id="UP000054018"/>
    </source>
</evidence>
<accession>A0A0C9YKK6</accession>
<dbReference type="HOGENOM" id="CLU_2910446_0_0_1"/>
<keyword evidence="2" id="KW-1185">Reference proteome</keyword>
<name>A0A0C9YKK6_9AGAM</name>
<dbReference type="OrthoDB" id="2555434at2759"/>
<dbReference type="EMBL" id="KN834379">
    <property type="protein sequence ID" value="KIK10882.1"/>
    <property type="molecule type" value="Genomic_DNA"/>
</dbReference>
<dbReference type="AlphaFoldDB" id="A0A0C9YKK6"/>
<protein>
    <submittedName>
        <fullName evidence="1">Uncharacterized protein</fullName>
    </submittedName>
</protein>
<dbReference type="Proteomes" id="UP000054018">
    <property type="component" value="Unassembled WGS sequence"/>
</dbReference>
<organism evidence="1 2">
    <name type="scientific">Pisolithus microcarpus 441</name>
    <dbReference type="NCBI Taxonomy" id="765257"/>
    <lineage>
        <taxon>Eukaryota</taxon>
        <taxon>Fungi</taxon>
        <taxon>Dikarya</taxon>
        <taxon>Basidiomycota</taxon>
        <taxon>Agaricomycotina</taxon>
        <taxon>Agaricomycetes</taxon>
        <taxon>Agaricomycetidae</taxon>
        <taxon>Boletales</taxon>
        <taxon>Sclerodermatineae</taxon>
        <taxon>Pisolithaceae</taxon>
        <taxon>Pisolithus</taxon>
    </lineage>
</organism>
<reference evidence="1 2" key="1">
    <citation type="submission" date="2014-04" db="EMBL/GenBank/DDBJ databases">
        <authorList>
            <consortium name="DOE Joint Genome Institute"/>
            <person name="Kuo A."/>
            <person name="Kohler A."/>
            <person name="Costa M.D."/>
            <person name="Nagy L.G."/>
            <person name="Floudas D."/>
            <person name="Copeland A."/>
            <person name="Barry K.W."/>
            <person name="Cichocki N."/>
            <person name="Veneault-Fourrey C."/>
            <person name="LaButti K."/>
            <person name="Lindquist E.A."/>
            <person name="Lipzen A."/>
            <person name="Lundell T."/>
            <person name="Morin E."/>
            <person name="Murat C."/>
            <person name="Sun H."/>
            <person name="Tunlid A."/>
            <person name="Henrissat B."/>
            <person name="Grigoriev I.V."/>
            <person name="Hibbett D.S."/>
            <person name="Martin F."/>
            <person name="Nordberg H.P."/>
            <person name="Cantor M.N."/>
            <person name="Hua S.X."/>
        </authorList>
    </citation>
    <scope>NUCLEOTIDE SEQUENCE [LARGE SCALE GENOMIC DNA]</scope>
    <source>
        <strain evidence="1 2">441</strain>
    </source>
</reference>
<proteinExistence type="predicted"/>
<reference evidence="2" key="2">
    <citation type="submission" date="2015-01" db="EMBL/GenBank/DDBJ databases">
        <title>Evolutionary Origins and Diversification of the Mycorrhizal Mutualists.</title>
        <authorList>
            <consortium name="DOE Joint Genome Institute"/>
            <consortium name="Mycorrhizal Genomics Consortium"/>
            <person name="Kohler A."/>
            <person name="Kuo A."/>
            <person name="Nagy L.G."/>
            <person name="Floudas D."/>
            <person name="Copeland A."/>
            <person name="Barry K.W."/>
            <person name="Cichocki N."/>
            <person name="Veneault-Fourrey C."/>
            <person name="LaButti K."/>
            <person name="Lindquist E.A."/>
            <person name="Lipzen A."/>
            <person name="Lundell T."/>
            <person name="Morin E."/>
            <person name="Murat C."/>
            <person name="Riley R."/>
            <person name="Ohm R."/>
            <person name="Sun H."/>
            <person name="Tunlid A."/>
            <person name="Henrissat B."/>
            <person name="Grigoriev I.V."/>
            <person name="Hibbett D.S."/>
            <person name="Martin F."/>
        </authorList>
    </citation>
    <scope>NUCLEOTIDE SEQUENCE [LARGE SCALE GENOMIC DNA]</scope>
    <source>
        <strain evidence="2">441</strain>
    </source>
</reference>
<evidence type="ECO:0000313" key="1">
    <source>
        <dbReference type="EMBL" id="KIK10882.1"/>
    </source>
</evidence>
<feature type="non-terminal residue" evidence="1">
    <location>
        <position position="1"/>
    </location>
</feature>
<sequence>RAYRMSSFSAIDRVQLNELRPPQRTFDSAYGRTAPACLGYASTVLRLFDVRVYKSKPIISIT</sequence>